<comment type="similarity">
    <text evidence="1">Belongs to the eukaryotic ribosomal protein eS21 family.</text>
</comment>
<feature type="compositionally biased region" description="Gly residues" evidence="4">
    <location>
        <begin position="85"/>
        <end position="97"/>
    </location>
</feature>
<protein>
    <submittedName>
        <fullName evidence="5">40S ribosomal protein S21</fullName>
    </submittedName>
</protein>
<dbReference type="KEGG" id="cme:CYME_CMQ051C"/>
<keyword evidence="3" id="KW-0687">Ribonucleoprotein</keyword>
<dbReference type="GO" id="GO:0003735">
    <property type="term" value="F:structural constituent of ribosome"/>
    <property type="evidence" value="ECO:0007669"/>
    <property type="project" value="InterPro"/>
</dbReference>
<feature type="region of interest" description="Disordered" evidence="4">
    <location>
        <begin position="85"/>
        <end position="104"/>
    </location>
</feature>
<dbReference type="PANTHER" id="PTHR10442">
    <property type="entry name" value="40S RIBOSOMAL PROTEIN S21"/>
    <property type="match status" value="1"/>
</dbReference>
<reference evidence="5 6" key="1">
    <citation type="journal article" date="2004" name="Nature">
        <title>Genome sequence of the ultrasmall unicellular red alga Cyanidioschyzon merolae 10D.</title>
        <authorList>
            <person name="Matsuzaki M."/>
            <person name="Misumi O."/>
            <person name="Shin-i T."/>
            <person name="Maruyama S."/>
            <person name="Takahara M."/>
            <person name="Miyagishima S."/>
            <person name="Mori T."/>
            <person name="Nishida K."/>
            <person name="Yagisawa F."/>
            <person name="Nishida K."/>
            <person name="Yoshida Y."/>
            <person name="Nishimura Y."/>
            <person name="Nakao S."/>
            <person name="Kobayashi T."/>
            <person name="Momoyama Y."/>
            <person name="Higashiyama T."/>
            <person name="Minoda A."/>
            <person name="Sano M."/>
            <person name="Nomoto H."/>
            <person name="Oishi K."/>
            <person name="Hayashi H."/>
            <person name="Ohta F."/>
            <person name="Nishizaka S."/>
            <person name="Haga S."/>
            <person name="Miura S."/>
            <person name="Morishita T."/>
            <person name="Kabeya Y."/>
            <person name="Terasawa K."/>
            <person name="Suzuki Y."/>
            <person name="Ishii Y."/>
            <person name="Asakawa S."/>
            <person name="Takano H."/>
            <person name="Ohta N."/>
            <person name="Kuroiwa H."/>
            <person name="Tanaka K."/>
            <person name="Shimizu N."/>
            <person name="Sugano S."/>
            <person name="Sato N."/>
            <person name="Nozaki H."/>
            <person name="Ogasawara N."/>
            <person name="Kohara Y."/>
            <person name="Kuroiwa T."/>
        </authorList>
    </citation>
    <scope>NUCLEOTIDE SEQUENCE [LARGE SCALE GENOMIC DNA]</scope>
    <source>
        <strain evidence="5 6">10D</strain>
    </source>
</reference>
<dbReference type="OMA" id="GESDACM"/>
<dbReference type="InterPro" id="IPR001931">
    <property type="entry name" value="Ribosomal_eS21"/>
</dbReference>
<dbReference type="AlphaFoldDB" id="M1VKF9"/>
<dbReference type="Gene3D" id="3.30.1230.20">
    <property type="match status" value="1"/>
</dbReference>
<accession>M1VKF9</accession>
<dbReference type="STRING" id="280699.M1VKF9"/>
<evidence type="ECO:0000256" key="3">
    <source>
        <dbReference type="ARBA" id="ARBA00023274"/>
    </source>
</evidence>
<sequence length="104" mass="10828">MQNASGRIVDLYVPRKCSVTNRLISAKDHASVQLNIAKVDPDTGRMVPGEHLTVALTGSIRRLGLSDQAVFRLAKEKGALDDLRGGGAVGVGSGASGGAEERTD</sequence>
<dbReference type="GeneID" id="16996437"/>
<dbReference type="RefSeq" id="XP_005538014.1">
    <property type="nucleotide sequence ID" value="XM_005537957.1"/>
</dbReference>
<dbReference type="EMBL" id="AP006499">
    <property type="protein sequence ID" value="BAM81978.1"/>
    <property type="molecule type" value="Genomic_DNA"/>
</dbReference>
<evidence type="ECO:0000256" key="2">
    <source>
        <dbReference type="ARBA" id="ARBA00022980"/>
    </source>
</evidence>
<dbReference type="GO" id="GO:0022626">
    <property type="term" value="C:cytosolic ribosome"/>
    <property type="evidence" value="ECO:0007669"/>
    <property type="project" value="UniProtKB-ARBA"/>
</dbReference>
<dbReference type="FunFam" id="3.30.1230.20:FF:000001">
    <property type="entry name" value="40S ribosomal protein S21"/>
    <property type="match status" value="1"/>
</dbReference>
<keyword evidence="2 5" id="KW-0689">Ribosomal protein</keyword>
<dbReference type="OrthoDB" id="278325at2759"/>
<organism evidence="5 6">
    <name type="scientific">Cyanidioschyzon merolae (strain NIES-3377 / 10D)</name>
    <name type="common">Unicellular red alga</name>
    <dbReference type="NCBI Taxonomy" id="280699"/>
    <lineage>
        <taxon>Eukaryota</taxon>
        <taxon>Rhodophyta</taxon>
        <taxon>Bangiophyceae</taxon>
        <taxon>Cyanidiales</taxon>
        <taxon>Cyanidiaceae</taxon>
        <taxon>Cyanidioschyzon</taxon>
    </lineage>
</organism>
<reference evidence="5 6" key="2">
    <citation type="journal article" date="2007" name="BMC Biol.">
        <title>A 100%-complete sequence reveals unusually simple genomic features in the hot-spring red alga Cyanidioschyzon merolae.</title>
        <authorList>
            <person name="Nozaki H."/>
            <person name="Takano H."/>
            <person name="Misumi O."/>
            <person name="Terasawa K."/>
            <person name="Matsuzaki M."/>
            <person name="Maruyama S."/>
            <person name="Nishida K."/>
            <person name="Yagisawa F."/>
            <person name="Yoshida Y."/>
            <person name="Fujiwara T."/>
            <person name="Takio S."/>
            <person name="Tamura K."/>
            <person name="Chung S.J."/>
            <person name="Nakamura S."/>
            <person name="Kuroiwa H."/>
            <person name="Tanaka K."/>
            <person name="Sato N."/>
            <person name="Kuroiwa T."/>
        </authorList>
    </citation>
    <scope>NUCLEOTIDE SEQUENCE [LARGE SCALE GENOMIC DNA]</scope>
    <source>
        <strain evidence="5 6">10D</strain>
    </source>
</reference>
<dbReference type="Gramene" id="CMQ051CT">
    <property type="protein sequence ID" value="CMQ051CT"/>
    <property type="gene ID" value="CMQ051C"/>
</dbReference>
<keyword evidence="6" id="KW-1185">Reference proteome</keyword>
<dbReference type="InterPro" id="IPR038579">
    <property type="entry name" value="Ribosomal_eS21_sf"/>
</dbReference>
<evidence type="ECO:0000256" key="4">
    <source>
        <dbReference type="SAM" id="MobiDB-lite"/>
    </source>
</evidence>
<dbReference type="HOGENOM" id="CLU_167122_1_0_1"/>
<dbReference type="GO" id="GO:0006412">
    <property type="term" value="P:translation"/>
    <property type="evidence" value="ECO:0007669"/>
    <property type="project" value="InterPro"/>
</dbReference>
<evidence type="ECO:0000313" key="5">
    <source>
        <dbReference type="EMBL" id="BAM81978.1"/>
    </source>
</evidence>
<gene>
    <name evidence="5" type="ORF">CYME_CMQ051C</name>
</gene>
<evidence type="ECO:0000313" key="6">
    <source>
        <dbReference type="Proteomes" id="UP000007014"/>
    </source>
</evidence>
<dbReference type="Pfam" id="PF01249">
    <property type="entry name" value="Ribosomal_S21e"/>
    <property type="match status" value="1"/>
</dbReference>
<proteinExistence type="inferred from homology"/>
<dbReference type="GO" id="GO:1990904">
    <property type="term" value="C:ribonucleoprotein complex"/>
    <property type="evidence" value="ECO:0007669"/>
    <property type="project" value="UniProtKB-KW"/>
</dbReference>
<dbReference type="eggNOG" id="KOG3486">
    <property type="taxonomic scope" value="Eukaryota"/>
</dbReference>
<dbReference type="Proteomes" id="UP000007014">
    <property type="component" value="Chromosome 17"/>
</dbReference>
<evidence type="ECO:0000256" key="1">
    <source>
        <dbReference type="ARBA" id="ARBA00010228"/>
    </source>
</evidence>
<name>M1VKF9_CYAM1</name>